<reference evidence="2" key="2">
    <citation type="journal article" date="2015" name="Data Brief">
        <title>Shoot transcriptome of the giant reed, Arundo donax.</title>
        <authorList>
            <person name="Barrero R.A."/>
            <person name="Guerrero F.D."/>
            <person name="Moolhuijzen P."/>
            <person name="Goolsby J.A."/>
            <person name="Tidwell J."/>
            <person name="Bellgard S.E."/>
            <person name="Bellgard M.I."/>
        </authorList>
    </citation>
    <scope>NUCLEOTIDE SEQUENCE</scope>
    <source>
        <tissue evidence="2">Shoot tissue taken approximately 20 cm above the soil surface</tissue>
    </source>
</reference>
<protein>
    <submittedName>
        <fullName evidence="2">Uncharacterized protein</fullName>
    </submittedName>
</protein>
<keyword evidence="1" id="KW-0472">Membrane</keyword>
<evidence type="ECO:0000256" key="1">
    <source>
        <dbReference type="SAM" id="Phobius"/>
    </source>
</evidence>
<evidence type="ECO:0000313" key="2">
    <source>
        <dbReference type="EMBL" id="JAE17010.1"/>
    </source>
</evidence>
<organism evidence="2">
    <name type="scientific">Arundo donax</name>
    <name type="common">Giant reed</name>
    <name type="synonym">Donax arundinaceus</name>
    <dbReference type="NCBI Taxonomy" id="35708"/>
    <lineage>
        <taxon>Eukaryota</taxon>
        <taxon>Viridiplantae</taxon>
        <taxon>Streptophyta</taxon>
        <taxon>Embryophyta</taxon>
        <taxon>Tracheophyta</taxon>
        <taxon>Spermatophyta</taxon>
        <taxon>Magnoliopsida</taxon>
        <taxon>Liliopsida</taxon>
        <taxon>Poales</taxon>
        <taxon>Poaceae</taxon>
        <taxon>PACMAD clade</taxon>
        <taxon>Arundinoideae</taxon>
        <taxon>Arundineae</taxon>
        <taxon>Arundo</taxon>
    </lineage>
</organism>
<keyword evidence="1" id="KW-1133">Transmembrane helix</keyword>
<dbReference type="EMBL" id="GBRH01180886">
    <property type="protein sequence ID" value="JAE17010.1"/>
    <property type="molecule type" value="Transcribed_RNA"/>
</dbReference>
<keyword evidence="1" id="KW-0812">Transmembrane</keyword>
<sequence>MENAEGPSLESGHRAAALFLTFELLLRVSIKSERFFAPPTPKMRALWANCGGVGRIFVGAFCVSLPFFFLAHLTGTRRSNLSCFYFIRQFP</sequence>
<dbReference type="AlphaFoldDB" id="A0A0A9FW03"/>
<name>A0A0A9FW03_ARUDO</name>
<feature type="transmembrane region" description="Helical" evidence="1">
    <location>
        <begin position="46"/>
        <end position="71"/>
    </location>
</feature>
<reference evidence="2" key="1">
    <citation type="submission" date="2014-09" db="EMBL/GenBank/DDBJ databases">
        <authorList>
            <person name="Magalhaes I.L.F."/>
            <person name="Oliveira U."/>
            <person name="Santos F.R."/>
            <person name="Vidigal T.H.D.A."/>
            <person name="Brescovit A.D."/>
            <person name="Santos A.J."/>
        </authorList>
    </citation>
    <scope>NUCLEOTIDE SEQUENCE</scope>
    <source>
        <tissue evidence="2">Shoot tissue taken approximately 20 cm above the soil surface</tissue>
    </source>
</reference>
<proteinExistence type="predicted"/>
<accession>A0A0A9FW03</accession>